<feature type="region of interest" description="Disordered" evidence="1">
    <location>
        <begin position="83"/>
        <end position="106"/>
    </location>
</feature>
<evidence type="ECO:0000256" key="1">
    <source>
        <dbReference type="SAM" id="MobiDB-lite"/>
    </source>
</evidence>
<comment type="caution">
    <text evidence="2">The sequence shown here is derived from an EMBL/GenBank/DDBJ whole genome shotgun (WGS) entry which is preliminary data.</text>
</comment>
<keyword evidence="3" id="KW-1185">Reference proteome</keyword>
<evidence type="ECO:0000313" key="2">
    <source>
        <dbReference type="EMBL" id="KAJ1185506.1"/>
    </source>
</evidence>
<name>A0AAV7UA33_PLEWA</name>
<gene>
    <name evidence="2" type="ORF">NDU88_002298</name>
</gene>
<dbReference type="AlphaFoldDB" id="A0AAV7UA33"/>
<feature type="compositionally biased region" description="Basic and acidic residues" evidence="1">
    <location>
        <begin position="1"/>
        <end position="11"/>
    </location>
</feature>
<evidence type="ECO:0000313" key="3">
    <source>
        <dbReference type="Proteomes" id="UP001066276"/>
    </source>
</evidence>
<feature type="compositionally biased region" description="Acidic residues" evidence="1">
    <location>
        <begin position="37"/>
        <end position="48"/>
    </location>
</feature>
<dbReference type="EMBL" id="JANPWB010000005">
    <property type="protein sequence ID" value="KAJ1185506.1"/>
    <property type="molecule type" value="Genomic_DNA"/>
</dbReference>
<protein>
    <submittedName>
        <fullName evidence="2">Uncharacterized protein</fullName>
    </submittedName>
</protein>
<reference evidence="2" key="1">
    <citation type="journal article" date="2022" name="bioRxiv">
        <title>Sequencing and chromosome-scale assembly of the giantPleurodeles waltlgenome.</title>
        <authorList>
            <person name="Brown T."/>
            <person name="Elewa A."/>
            <person name="Iarovenko S."/>
            <person name="Subramanian E."/>
            <person name="Araus A.J."/>
            <person name="Petzold A."/>
            <person name="Susuki M."/>
            <person name="Suzuki K.-i.T."/>
            <person name="Hayashi T."/>
            <person name="Toyoda A."/>
            <person name="Oliveira C."/>
            <person name="Osipova E."/>
            <person name="Leigh N.D."/>
            <person name="Simon A."/>
            <person name="Yun M.H."/>
        </authorList>
    </citation>
    <scope>NUCLEOTIDE SEQUENCE</scope>
    <source>
        <strain evidence="2">20211129_DDA</strain>
        <tissue evidence="2">Liver</tissue>
    </source>
</reference>
<sequence length="106" mass="11549">SGGDDKGRENSEKEEEEYATQGTAASDGRVKTWELGEDKEEEEDGEDEWFTAGCSDAARDFGELWLLGQNTASRGVKKTDLCLHTDEDGNNEGGSSGPKGRSIRNF</sequence>
<proteinExistence type="predicted"/>
<accession>A0AAV7UA33</accession>
<feature type="region of interest" description="Disordered" evidence="1">
    <location>
        <begin position="1"/>
        <end position="48"/>
    </location>
</feature>
<organism evidence="2 3">
    <name type="scientific">Pleurodeles waltl</name>
    <name type="common">Iberian ribbed newt</name>
    <dbReference type="NCBI Taxonomy" id="8319"/>
    <lineage>
        <taxon>Eukaryota</taxon>
        <taxon>Metazoa</taxon>
        <taxon>Chordata</taxon>
        <taxon>Craniata</taxon>
        <taxon>Vertebrata</taxon>
        <taxon>Euteleostomi</taxon>
        <taxon>Amphibia</taxon>
        <taxon>Batrachia</taxon>
        <taxon>Caudata</taxon>
        <taxon>Salamandroidea</taxon>
        <taxon>Salamandridae</taxon>
        <taxon>Pleurodelinae</taxon>
        <taxon>Pleurodeles</taxon>
    </lineage>
</organism>
<feature type="non-terminal residue" evidence="2">
    <location>
        <position position="1"/>
    </location>
</feature>
<dbReference type="Proteomes" id="UP001066276">
    <property type="component" value="Chromosome 3_1"/>
</dbReference>